<keyword evidence="2" id="KW-1185">Reference proteome</keyword>
<organism evidence="2 3">
    <name type="scientific">Galendromus occidentalis</name>
    <name type="common">western predatory mite</name>
    <dbReference type="NCBI Taxonomy" id="34638"/>
    <lineage>
        <taxon>Eukaryota</taxon>
        <taxon>Metazoa</taxon>
        <taxon>Ecdysozoa</taxon>
        <taxon>Arthropoda</taxon>
        <taxon>Chelicerata</taxon>
        <taxon>Arachnida</taxon>
        <taxon>Acari</taxon>
        <taxon>Parasitiformes</taxon>
        <taxon>Mesostigmata</taxon>
        <taxon>Gamasina</taxon>
        <taxon>Phytoseioidea</taxon>
        <taxon>Phytoseiidae</taxon>
        <taxon>Typhlodrominae</taxon>
        <taxon>Galendromus</taxon>
    </lineage>
</organism>
<dbReference type="GeneID" id="100903326"/>
<feature type="chain" id="PRO_5042487971" evidence="1">
    <location>
        <begin position="21"/>
        <end position="189"/>
    </location>
</feature>
<protein>
    <submittedName>
        <fullName evidence="3">Uncharacterized protein LOC100903326</fullName>
    </submittedName>
</protein>
<dbReference type="RefSeq" id="XP_003745399.1">
    <property type="nucleotide sequence ID" value="XM_003745351.2"/>
</dbReference>
<evidence type="ECO:0000313" key="3">
    <source>
        <dbReference type="RefSeq" id="XP_003745399.1"/>
    </source>
</evidence>
<evidence type="ECO:0000256" key="1">
    <source>
        <dbReference type="SAM" id="SignalP"/>
    </source>
</evidence>
<dbReference type="KEGG" id="goe:100903326"/>
<gene>
    <name evidence="3" type="primary">LOC100903326</name>
</gene>
<name>A0AAJ6VZE9_9ACAR</name>
<evidence type="ECO:0000313" key="2">
    <source>
        <dbReference type="Proteomes" id="UP000694867"/>
    </source>
</evidence>
<sequence length="189" mass="21026">MWVVSLETLINVFCFHVGFAVETEQSSGPEFFETVISEKLRLLPKVFESKCGPVHRCSGDSGSVYGISTAFQMSGSVECKLRPTAISTECEIPLKVQWLRARIGNEGSDEIFFKMARGRVVYHENLGIREDGFEDLIEQIVVDDASHALELQSIRRCVISALNDLNTMLSCLILGRQPCDHAPSVRCAL</sequence>
<dbReference type="AlphaFoldDB" id="A0AAJ6VZE9"/>
<dbReference type="Proteomes" id="UP000694867">
    <property type="component" value="Unplaced"/>
</dbReference>
<feature type="signal peptide" evidence="1">
    <location>
        <begin position="1"/>
        <end position="20"/>
    </location>
</feature>
<accession>A0AAJ6VZE9</accession>
<proteinExistence type="predicted"/>
<reference evidence="3" key="1">
    <citation type="submission" date="2025-08" db="UniProtKB">
        <authorList>
            <consortium name="RefSeq"/>
        </authorList>
    </citation>
    <scope>IDENTIFICATION</scope>
</reference>
<keyword evidence="1" id="KW-0732">Signal</keyword>